<reference evidence="1 2" key="1">
    <citation type="submission" date="2022-06" db="EMBL/GenBank/DDBJ databases">
        <title>Roseomonas CN29.</title>
        <authorList>
            <person name="Cheng Y."/>
            <person name="He X."/>
        </authorList>
    </citation>
    <scope>NUCLEOTIDE SEQUENCE [LARGE SCALE GENOMIC DNA]</scope>
    <source>
        <strain evidence="1 2">CN29</strain>
    </source>
</reference>
<keyword evidence="2" id="KW-1185">Reference proteome</keyword>
<name>A0ABT1X4U8_9PROT</name>
<accession>A0ABT1X4U8</accession>
<dbReference type="Proteomes" id="UP001524642">
    <property type="component" value="Unassembled WGS sequence"/>
</dbReference>
<evidence type="ECO:0000313" key="2">
    <source>
        <dbReference type="Proteomes" id="UP001524642"/>
    </source>
</evidence>
<dbReference type="InterPro" id="IPR014942">
    <property type="entry name" value="AbiEii"/>
</dbReference>
<gene>
    <name evidence="1" type="ORF">NRP21_13815</name>
</gene>
<protein>
    <submittedName>
        <fullName evidence="1">Nucleotidyl transferase AbiEii/AbiGii toxin family protein</fullName>
    </submittedName>
</protein>
<dbReference type="GO" id="GO:0016740">
    <property type="term" value="F:transferase activity"/>
    <property type="evidence" value="ECO:0007669"/>
    <property type="project" value="UniProtKB-KW"/>
</dbReference>
<sequence length="336" mass="37175">MREAVGVRHLPSRTDRVGQHRLGRAIEHLLDSLSQTPGGSRFAVRGCWLFAVWLGGLHRTTRGLDLVDLGGAADPMQILRTATGTARGVVFDWDRATTRRSGSGWTERLQVRIPARVEEVSVPVRVVLAPRVGGPDHVERLRMHCTGSGGLRPLVACMTREWLAGEKSGLLVTYGPDHSRVRDLFDLWMLQRRFDIDGQALAAAVQAIFVGRDAERMLVRRDTYWEAAFDALRMSRAQWAAWEEIADSVPRSHPVPSLHHALGEVTDFLVPALESLRDTGAVRGRWRPGSGWVETTSARRAAIPQQPPLPLFAMVASHARARAVRPAGNLNAGWRA</sequence>
<organism evidence="1 2">
    <name type="scientific">Roseomonas populi</name>
    <dbReference type="NCBI Taxonomy" id="3121582"/>
    <lineage>
        <taxon>Bacteria</taxon>
        <taxon>Pseudomonadati</taxon>
        <taxon>Pseudomonadota</taxon>
        <taxon>Alphaproteobacteria</taxon>
        <taxon>Acetobacterales</taxon>
        <taxon>Roseomonadaceae</taxon>
        <taxon>Roseomonas</taxon>
    </lineage>
</organism>
<proteinExistence type="predicted"/>
<comment type="caution">
    <text evidence="1">The sequence shown here is derived from an EMBL/GenBank/DDBJ whole genome shotgun (WGS) entry which is preliminary data.</text>
</comment>
<evidence type="ECO:0000313" key="1">
    <source>
        <dbReference type="EMBL" id="MCR0983129.1"/>
    </source>
</evidence>
<dbReference type="EMBL" id="JANJOU010000010">
    <property type="protein sequence ID" value="MCR0983129.1"/>
    <property type="molecule type" value="Genomic_DNA"/>
</dbReference>
<dbReference type="RefSeq" id="WP_257716798.1">
    <property type="nucleotide sequence ID" value="NZ_JANJOU010000010.1"/>
</dbReference>
<keyword evidence="1" id="KW-0808">Transferase</keyword>
<dbReference type="Pfam" id="PF08843">
    <property type="entry name" value="AbiEii"/>
    <property type="match status" value="1"/>
</dbReference>